<dbReference type="AlphaFoldDB" id="A0A8J5HSV2"/>
<dbReference type="Proteomes" id="UP000734854">
    <property type="component" value="Unassembled WGS sequence"/>
</dbReference>
<dbReference type="EMBL" id="JACMSC010000003">
    <property type="protein sequence ID" value="KAG6530528.1"/>
    <property type="molecule type" value="Genomic_DNA"/>
</dbReference>
<dbReference type="PANTHER" id="PTHR12354:SF1">
    <property type="entry name" value="INTERFERON-RELATED DEVELOPMENTAL REGULATOR 1"/>
    <property type="match status" value="1"/>
</dbReference>
<dbReference type="Pfam" id="PF05004">
    <property type="entry name" value="IFRD"/>
    <property type="match status" value="1"/>
</dbReference>
<dbReference type="InterPro" id="IPR016024">
    <property type="entry name" value="ARM-type_fold"/>
</dbReference>
<accession>A0A8J5HSV2</accession>
<keyword evidence="4" id="KW-1185">Reference proteome</keyword>
<sequence length="452" mass="51843">MNIDQKRLSLFVSQIGTYDLDLSLSLSSIEMGRKNLNPKSNAFKRQEAFFMGNKSQERLEAIGQEHRLLMRDNPCEPYSPVEVNDYFGRSVVAADTSPSSTSFSHYNKYIDDLSLNRVSNRKKALEKLVMAYETDVLTEFTKNKYITLSYWSSKLIKKGTTAESHLACRLIGLLAVNIDCEDASHEMMKETITPLCEAYKSGSKIVKILVLQCIAMICSFGAMDPDELQDSMKFSWEIFYPKPTDQLGETHPAVLSAALSAWTFLLTFVDELISFLYTLMEKEDQSLYVSIAEVLALILDMDRLYKFSEENSCTSIDSLKSQLSEKFKKLPKEPNNGSNTNDKNSEEEFLQGILLYIENGASEEVYTKISKKYQIPRVSTWKQILQLRYVEKLLGRNFSKHMKRNYRLLDAMRIEQPIIERPLPQPTVFGEFDLDQKARTQLRKMSAQVMCT</sequence>
<reference evidence="3 4" key="1">
    <citation type="submission" date="2020-08" db="EMBL/GenBank/DDBJ databases">
        <title>Plant Genome Project.</title>
        <authorList>
            <person name="Zhang R.-G."/>
        </authorList>
    </citation>
    <scope>NUCLEOTIDE SEQUENCE [LARGE SCALE GENOMIC DNA]</scope>
    <source>
        <tissue evidence="3">Rhizome</tissue>
    </source>
</reference>
<gene>
    <name evidence="3" type="ORF">ZIOFF_012767</name>
</gene>
<evidence type="ECO:0000256" key="1">
    <source>
        <dbReference type="ARBA" id="ARBA00008828"/>
    </source>
</evidence>
<comment type="similarity">
    <text evidence="1">Belongs to the IFRD family.</text>
</comment>
<comment type="caution">
    <text evidence="3">The sequence shown here is derived from an EMBL/GenBank/DDBJ whole genome shotgun (WGS) entry which is preliminary data.</text>
</comment>
<dbReference type="InterPro" id="IPR007701">
    <property type="entry name" value="Interferon-rel_develop_reg_N"/>
</dbReference>
<organism evidence="3 4">
    <name type="scientific">Zingiber officinale</name>
    <name type="common">Ginger</name>
    <name type="synonym">Amomum zingiber</name>
    <dbReference type="NCBI Taxonomy" id="94328"/>
    <lineage>
        <taxon>Eukaryota</taxon>
        <taxon>Viridiplantae</taxon>
        <taxon>Streptophyta</taxon>
        <taxon>Embryophyta</taxon>
        <taxon>Tracheophyta</taxon>
        <taxon>Spermatophyta</taxon>
        <taxon>Magnoliopsida</taxon>
        <taxon>Liliopsida</taxon>
        <taxon>Zingiberales</taxon>
        <taxon>Zingiberaceae</taxon>
        <taxon>Zingiber</taxon>
    </lineage>
</organism>
<protein>
    <recommendedName>
        <fullName evidence="2">Interferon-related developmental regulator N-terminal domain-containing protein</fullName>
    </recommendedName>
</protein>
<evidence type="ECO:0000259" key="2">
    <source>
        <dbReference type="Pfam" id="PF05004"/>
    </source>
</evidence>
<dbReference type="InterPro" id="IPR039777">
    <property type="entry name" value="IFRD"/>
</dbReference>
<dbReference type="PANTHER" id="PTHR12354">
    <property type="entry name" value="INTERFERON-RELATED DEVELOPMENTAL REGULATOR"/>
    <property type="match status" value="1"/>
</dbReference>
<name>A0A8J5HSV2_ZINOF</name>
<dbReference type="SUPFAM" id="SSF48371">
    <property type="entry name" value="ARM repeat"/>
    <property type="match status" value="1"/>
</dbReference>
<feature type="domain" description="Interferon-related developmental regulator N-terminal" evidence="2">
    <location>
        <begin position="105"/>
        <end position="358"/>
    </location>
</feature>
<evidence type="ECO:0000313" key="4">
    <source>
        <dbReference type="Proteomes" id="UP000734854"/>
    </source>
</evidence>
<evidence type="ECO:0000313" key="3">
    <source>
        <dbReference type="EMBL" id="KAG6530528.1"/>
    </source>
</evidence>
<proteinExistence type="inferred from homology"/>